<proteinExistence type="predicted"/>
<evidence type="ECO:0000313" key="2">
    <source>
        <dbReference type="Proteomes" id="UP001066276"/>
    </source>
</evidence>
<sequence length="114" mass="12817">MAVRGQPLSLIAGVKGKARAQLDSLESKMLYLEARVSHLAEAGLVHQIKLKQQDYRDVAEHKAKTAFLATQRRLYKVGNRSGQLLAWLGKRNCERIGLRRWTLRLASKPQGTVP</sequence>
<dbReference type="Proteomes" id="UP001066276">
    <property type="component" value="Chromosome 7"/>
</dbReference>
<dbReference type="EMBL" id="JANPWB010000011">
    <property type="protein sequence ID" value="KAJ1131851.1"/>
    <property type="molecule type" value="Genomic_DNA"/>
</dbReference>
<reference evidence="1" key="1">
    <citation type="journal article" date="2022" name="bioRxiv">
        <title>Sequencing and chromosome-scale assembly of the giantPleurodeles waltlgenome.</title>
        <authorList>
            <person name="Brown T."/>
            <person name="Elewa A."/>
            <person name="Iarovenko S."/>
            <person name="Subramanian E."/>
            <person name="Araus A.J."/>
            <person name="Petzold A."/>
            <person name="Susuki M."/>
            <person name="Suzuki K.-i.T."/>
            <person name="Hayashi T."/>
            <person name="Toyoda A."/>
            <person name="Oliveira C."/>
            <person name="Osipova E."/>
            <person name="Leigh N.D."/>
            <person name="Simon A."/>
            <person name="Yun M.H."/>
        </authorList>
    </citation>
    <scope>NUCLEOTIDE SEQUENCE</scope>
    <source>
        <strain evidence="1">20211129_DDA</strain>
        <tissue evidence="1">Liver</tissue>
    </source>
</reference>
<evidence type="ECO:0000313" key="1">
    <source>
        <dbReference type="EMBL" id="KAJ1131851.1"/>
    </source>
</evidence>
<dbReference type="AlphaFoldDB" id="A0AAV7PUN2"/>
<organism evidence="1 2">
    <name type="scientific">Pleurodeles waltl</name>
    <name type="common">Iberian ribbed newt</name>
    <dbReference type="NCBI Taxonomy" id="8319"/>
    <lineage>
        <taxon>Eukaryota</taxon>
        <taxon>Metazoa</taxon>
        <taxon>Chordata</taxon>
        <taxon>Craniata</taxon>
        <taxon>Vertebrata</taxon>
        <taxon>Euteleostomi</taxon>
        <taxon>Amphibia</taxon>
        <taxon>Batrachia</taxon>
        <taxon>Caudata</taxon>
        <taxon>Salamandroidea</taxon>
        <taxon>Salamandridae</taxon>
        <taxon>Pleurodelinae</taxon>
        <taxon>Pleurodeles</taxon>
    </lineage>
</organism>
<keyword evidence="2" id="KW-1185">Reference proteome</keyword>
<comment type="caution">
    <text evidence="1">The sequence shown here is derived from an EMBL/GenBank/DDBJ whole genome shotgun (WGS) entry which is preliminary data.</text>
</comment>
<name>A0AAV7PUN2_PLEWA</name>
<protein>
    <submittedName>
        <fullName evidence="1">Uncharacterized protein</fullName>
    </submittedName>
</protein>
<gene>
    <name evidence="1" type="ORF">NDU88_010183</name>
</gene>
<accession>A0AAV7PUN2</accession>